<accession>A0A270MXZ6</accession>
<comment type="caution">
    <text evidence="1">The sequence shown here is derived from an EMBL/GenBank/DDBJ whole genome shotgun (WGS) entry which is preliminary data.</text>
</comment>
<organism evidence="1 3">
    <name type="scientific">Stenotrophomonas maltophilia</name>
    <name type="common">Pseudomonas maltophilia</name>
    <name type="synonym">Xanthomonas maltophilia</name>
    <dbReference type="NCBI Taxonomy" id="40324"/>
    <lineage>
        <taxon>Bacteria</taxon>
        <taxon>Pseudomonadati</taxon>
        <taxon>Pseudomonadota</taxon>
        <taxon>Gammaproteobacteria</taxon>
        <taxon>Lysobacterales</taxon>
        <taxon>Lysobacteraceae</taxon>
        <taxon>Stenotrophomonas</taxon>
        <taxon>Stenotrophomonas maltophilia group</taxon>
    </lineage>
</organism>
<dbReference type="EMBL" id="NJGC01000149">
    <property type="protein sequence ID" value="PAM64677.1"/>
    <property type="molecule type" value="Genomic_DNA"/>
</dbReference>
<reference evidence="1 3" key="1">
    <citation type="submission" date="2017-06" db="EMBL/GenBank/DDBJ databases">
        <title>Genome sequencing and assembly of Stenotrophomonas maltophilia DF07.</title>
        <authorList>
            <person name="Iyer R."/>
        </authorList>
    </citation>
    <scope>NUCLEOTIDE SEQUENCE [LARGE SCALE GENOMIC DNA]</scope>
    <source>
        <strain evidence="1 3">DF07</strain>
        <plasmid evidence="1">unnamed1</plasmid>
    </source>
</reference>
<dbReference type="RefSeq" id="WP_095377872.1">
    <property type="nucleotide sequence ID" value="NZ_NJGC01000009.1"/>
</dbReference>
<sequence length="186" mass="20562">MRPRDLQLWRIACDPVAYHHRWQHQHAGLTGDRRSAVNAALAAQHGLFAAEAEGDAGLHAWRLIEGWKHLQVAAQLLALAKQPRAASAHPGFLRLPDAMRQFMQLGFAPAPRPSLRPMGRDALQAWGAGYIIEGLAPRLPYWLAQRLCLPFVSLAEGTGGDPESFDHSCFWSALSHAQTVTVATWH</sequence>
<dbReference type="EMBL" id="NJGC01000009">
    <property type="protein sequence ID" value="PAM71834.1"/>
    <property type="molecule type" value="Genomic_DNA"/>
</dbReference>
<evidence type="ECO:0000313" key="1">
    <source>
        <dbReference type="EMBL" id="PAM64677.1"/>
    </source>
</evidence>
<dbReference type="Pfam" id="PF09482">
    <property type="entry name" value="OrgA_MxiK"/>
    <property type="match status" value="1"/>
</dbReference>
<dbReference type="InterPro" id="IPR013388">
    <property type="entry name" value="T3SS_OrgA/MxiK"/>
</dbReference>
<name>A0A270MXZ6_STEMA</name>
<protein>
    <recommendedName>
        <fullName evidence="4">Type III secretion protein</fullName>
    </recommendedName>
</protein>
<dbReference type="Proteomes" id="UP000216433">
    <property type="component" value="Unassembled WGS sequence"/>
</dbReference>
<evidence type="ECO:0008006" key="4">
    <source>
        <dbReference type="Google" id="ProtNLM"/>
    </source>
</evidence>
<evidence type="ECO:0000313" key="3">
    <source>
        <dbReference type="Proteomes" id="UP000216433"/>
    </source>
</evidence>
<keyword evidence="1" id="KW-0614">Plasmid</keyword>
<gene>
    <name evidence="2" type="ORF">CEK00_09595</name>
    <name evidence="1" type="ORF">CEK00_21915</name>
</gene>
<dbReference type="AlphaFoldDB" id="A0A270MXZ6"/>
<proteinExistence type="predicted"/>
<geneLocation type="plasmid" evidence="1">
    <name>unnamed1</name>
</geneLocation>
<evidence type="ECO:0000313" key="2">
    <source>
        <dbReference type="EMBL" id="PAM71834.1"/>
    </source>
</evidence>